<accession>A0A8J8WDZ4</accession>
<evidence type="ECO:0000313" key="3">
    <source>
        <dbReference type="Proteomes" id="UP000770661"/>
    </source>
</evidence>
<keyword evidence="3" id="KW-1185">Reference proteome</keyword>
<feature type="compositionally biased region" description="Basic residues" evidence="1">
    <location>
        <begin position="158"/>
        <end position="173"/>
    </location>
</feature>
<protein>
    <submittedName>
        <fullName evidence="2">Uncharacterized protein</fullName>
    </submittedName>
</protein>
<feature type="compositionally biased region" description="Low complexity" evidence="1">
    <location>
        <begin position="68"/>
        <end position="77"/>
    </location>
</feature>
<organism evidence="2 3">
    <name type="scientific">Chionoecetes opilio</name>
    <name type="common">Atlantic snow crab</name>
    <name type="synonym">Cancer opilio</name>
    <dbReference type="NCBI Taxonomy" id="41210"/>
    <lineage>
        <taxon>Eukaryota</taxon>
        <taxon>Metazoa</taxon>
        <taxon>Ecdysozoa</taxon>
        <taxon>Arthropoda</taxon>
        <taxon>Crustacea</taxon>
        <taxon>Multicrustacea</taxon>
        <taxon>Malacostraca</taxon>
        <taxon>Eumalacostraca</taxon>
        <taxon>Eucarida</taxon>
        <taxon>Decapoda</taxon>
        <taxon>Pleocyemata</taxon>
        <taxon>Brachyura</taxon>
        <taxon>Eubrachyura</taxon>
        <taxon>Majoidea</taxon>
        <taxon>Majidae</taxon>
        <taxon>Chionoecetes</taxon>
    </lineage>
</organism>
<proteinExistence type="predicted"/>
<dbReference type="EMBL" id="JACEEZ010026365">
    <property type="protein sequence ID" value="KAG0693174.1"/>
    <property type="molecule type" value="Genomic_DNA"/>
</dbReference>
<evidence type="ECO:0000256" key="1">
    <source>
        <dbReference type="SAM" id="MobiDB-lite"/>
    </source>
</evidence>
<sequence length="303" mass="34335">MGKTASGSRKAVVLPFWSSAGIPTTTVIHAGTKLSKLEKAYNDLKKNKNKDRPKHRMMRRFSKETSKKSSTSHTLLSPTGRHEGRGQGVPTESERRPGNHPWLELTLVTAKKVEKHFERGTLLKQLRERETATFARLTERAKSQAKAVAAAQSCVERHHPRARGSRSQRKKLKLSPSISVKGFNLISTWDRKNCGCGKQRKRSQLPLKFLEWTLGVWRSRRARSIEHELRGESSRRKRSWNCGTRRYLRGLPFHWDGKLLPSPLWRYGGPRIAVLLTGEDDAEFLLGLPASSDSTGRNVAAWS</sequence>
<name>A0A8J8WDZ4_CHIOP</name>
<comment type="caution">
    <text evidence="2">The sequence shown here is derived from an EMBL/GenBank/DDBJ whole genome shotgun (WGS) entry which is preliminary data.</text>
</comment>
<feature type="region of interest" description="Disordered" evidence="1">
    <location>
        <begin position="44"/>
        <end position="99"/>
    </location>
</feature>
<dbReference type="AlphaFoldDB" id="A0A8J8WDZ4"/>
<feature type="compositionally biased region" description="Basic residues" evidence="1">
    <location>
        <begin position="47"/>
        <end position="60"/>
    </location>
</feature>
<reference evidence="2" key="1">
    <citation type="submission" date="2020-07" db="EMBL/GenBank/DDBJ databases">
        <title>The High-quality genome of the commercially important snow crab, Chionoecetes opilio.</title>
        <authorList>
            <person name="Jeong J.-H."/>
            <person name="Ryu S."/>
        </authorList>
    </citation>
    <scope>NUCLEOTIDE SEQUENCE</scope>
    <source>
        <strain evidence="2">MADBK_172401_WGS</strain>
        <tissue evidence="2">Digestive gland</tissue>
    </source>
</reference>
<feature type="region of interest" description="Disordered" evidence="1">
    <location>
        <begin position="152"/>
        <end position="173"/>
    </location>
</feature>
<gene>
    <name evidence="2" type="ORF">GWK47_027600</name>
</gene>
<evidence type="ECO:0000313" key="2">
    <source>
        <dbReference type="EMBL" id="KAG0693174.1"/>
    </source>
</evidence>
<dbReference type="Proteomes" id="UP000770661">
    <property type="component" value="Unassembled WGS sequence"/>
</dbReference>